<dbReference type="AlphaFoldDB" id="A0A4R1QKX7"/>
<dbReference type="GO" id="GO:0003677">
    <property type="term" value="F:DNA binding"/>
    <property type="evidence" value="ECO:0007669"/>
    <property type="project" value="UniProtKB-KW"/>
</dbReference>
<feature type="domain" description="HTH gntR-type" evidence="4">
    <location>
        <begin position="15"/>
        <end position="83"/>
    </location>
</feature>
<dbReference type="RefSeq" id="WP_058966493.1">
    <property type="nucleotide sequence ID" value="NZ_CABKVM010000019.1"/>
</dbReference>
<dbReference type="InterPro" id="IPR028978">
    <property type="entry name" value="Chorismate_lyase_/UTRA_dom_sf"/>
</dbReference>
<dbReference type="SMART" id="SM00866">
    <property type="entry name" value="UTRA"/>
    <property type="match status" value="1"/>
</dbReference>
<dbReference type="GO" id="GO:0003700">
    <property type="term" value="F:DNA-binding transcription factor activity"/>
    <property type="evidence" value="ECO:0007669"/>
    <property type="project" value="InterPro"/>
</dbReference>
<dbReference type="PANTHER" id="PTHR44846">
    <property type="entry name" value="MANNOSYL-D-GLYCERATE TRANSPORT/METABOLISM SYSTEM REPRESSOR MNGR-RELATED"/>
    <property type="match status" value="1"/>
</dbReference>
<name>A0A4R1QKX7_9FIRM</name>
<dbReference type="SUPFAM" id="SSF46785">
    <property type="entry name" value="Winged helix' DNA-binding domain"/>
    <property type="match status" value="1"/>
</dbReference>
<evidence type="ECO:0000259" key="4">
    <source>
        <dbReference type="PROSITE" id="PS50949"/>
    </source>
</evidence>
<dbReference type="SUPFAM" id="SSF64288">
    <property type="entry name" value="Chorismate lyase-like"/>
    <property type="match status" value="1"/>
</dbReference>
<dbReference type="Pfam" id="PF00392">
    <property type="entry name" value="GntR"/>
    <property type="match status" value="1"/>
</dbReference>
<keyword evidence="3" id="KW-0804">Transcription</keyword>
<dbReference type="PRINTS" id="PR00035">
    <property type="entry name" value="HTHGNTR"/>
</dbReference>
<gene>
    <name evidence="5" type="ORF">EDD77_1591</name>
</gene>
<comment type="caution">
    <text evidence="5">The sequence shown here is derived from an EMBL/GenBank/DDBJ whole genome shotgun (WGS) entry which is preliminary data.</text>
</comment>
<dbReference type="InterPro" id="IPR050679">
    <property type="entry name" value="Bact_HTH_transcr_reg"/>
</dbReference>
<dbReference type="Pfam" id="PF07702">
    <property type="entry name" value="UTRA"/>
    <property type="match status" value="1"/>
</dbReference>
<dbReference type="InterPro" id="IPR036388">
    <property type="entry name" value="WH-like_DNA-bd_sf"/>
</dbReference>
<protein>
    <submittedName>
        <fullName evidence="5">GntR family transcriptional regulator</fullName>
    </submittedName>
</protein>
<dbReference type="PROSITE" id="PS50949">
    <property type="entry name" value="HTH_GNTR"/>
    <property type="match status" value="1"/>
</dbReference>
<accession>A0A4R1QKX7</accession>
<evidence type="ECO:0000256" key="1">
    <source>
        <dbReference type="ARBA" id="ARBA00023015"/>
    </source>
</evidence>
<keyword evidence="2" id="KW-0238">DNA-binding</keyword>
<dbReference type="InterPro" id="IPR036390">
    <property type="entry name" value="WH_DNA-bd_sf"/>
</dbReference>
<organism evidence="5 6">
    <name type="scientific">Allofournierella massiliensis</name>
    <dbReference type="NCBI Taxonomy" id="1650663"/>
    <lineage>
        <taxon>Bacteria</taxon>
        <taxon>Bacillati</taxon>
        <taxon>Bacillota</taxon>
        <taxon>Clostridia</taxon>
        <taxon>Eubacteriales</taxon>
        <taxon>Oscillospiraceae</taxon>
        <taxon>Allofournierella</taxon>
    </lineage>
</organism>
<keyword evidence="1" id="KW-0805">Transcription regulation</keyword>
<dbReference type="GO" id="GO:0045892">
    <property type="term" value="P:negative regulation of DNA-templated transcription"/>
    <property type="evidence" value="ECO:0007669"/>
    <property type="project" value="TreeGrafter"/>
</dbReference>
<dbReference type="Proteomes" id="UP000295184">
    <property type="component" value="Unassembled WGS sequence"/>
</dbReference>
<dbReference type="Gene3D" id="1.10.10.10">
    <property type="entry name" value="Winged helix-like DNA-binding domain superfamily/Winged helix DNA-binding domain"/>
    <property type="match status" value="1"/>
</dbReference>
<dbReference type="CDD" id="cd07377">
    <property type="entry name" value="WHTH_GntR"/>
    <property type="match status" value="1"/>
</dbReference>
<proteinExistence type="predicted"/>
<dbReference type="InterPro" id="IPR011663">
    <property type="entry name" value="UTRA"/>
</dbReference>
<dbReference type="SMART" id="SM00345">
    <property type="entry name" value="HTH_GNTR"/>
    <property type="match status" value="1"/>
</dbReference>
<dbReference type="OrthoDB" id="457376at2"/>
<evidence type="ECO:0000256" key="2">
    <source>
        <dbReference type="ARBA" id="ARBA00023125"/>
    </source>
</evidence>
<evidence type="ECO:0000256" key="3">
    <source>
        <dbReference type="ARBA" id="ARBA00023163"/>
    </source>
</evidence>
<dbReference type="PANTHER" id="PTHR44846:SF17">
    <property type="entry name" value="GNTR-FAMILY TRANSCRIPTIONAL REGULATOR"/>
    <property type="match status" value="1"/>
</dbReference>
<evidence type="ECO:0000313" key="6">
    <source>
        <dbReference type="Proteomes" id="UP000295184"/>
    </source>
</evidence>
<dbReference type="EMBL" id="SLUM01000059">
    <property type="protein sequence ID" value="TCL48110.1"/>
    <property type="molecule type" value="Genomic_DNA"/>
</dbReference>
<sequence>MAKAKTGEAGPLGGAVISQQIAAQLLREMRTGPYESCERLPAEVELAARLGVSRTVIRDALAELEREGYVERVRGIGTVVNRRIVALDNRLDQKFEYSAMIRAAGYTPHADSISVQQLTADSHLARQLELEVGDPVLMVRKRVLAGEMPVIYSVDYLPAKLLDHESAQRQDFARPIFDILEEVCGVSVTSTVTHTSAVLGDAAIRKTLEVPDHEALLLMDEISFSKLTRPVMYSLSYYTNFFSFSLLRKKV</sequence>
<dbReference type="Gene3D" id="3.40.1410.10">
    <property type="entry name" value="Chorismate lyase-like"/>
    <property type="match status" value="1"/>
</dbReference>
<dbReference type="STRING" id="1650663.GCA_001486665_03106"/>
<dbReference type="InterPro" id="IPR000524">
    <property type="entry name" value="Tscrpt_reg_HTH_GntR"/>
</dbReference>
<reference evidence="5 6" key="1">
    <citation type="submission" date="2019-03" db="EMBL/GenBank/DDBJ databases">
        <title>Genomic Encyclopedia of Type Strains, Phase IV (KMG-IV): sequencing the most valuable type-strain genomes for metagenomic binning, comparative biology and taxonomic classification.</title>
        <authorList>
            <person name="Goeker M."/>
        </authorList>
    </citation>
    <scope>NUCLEOTIDE SEQUENCE [LARGE SCALE GENOMIC DNA]</scope>
    <source>
        <strain evidence="5 6">DSM 100451</strain>
    </source>
</reference>
<evidence type="ECO:0000313" key="5">
    <source>
        <dbReference type="EMBL" id="TCL48110.1"/>
    </source>
</evidence>